<evidence type="ECO:0000256" key="1">
    <source>
        <dbReference type="SAM" id="MobiDB-lite"/>
    </source>
</evidence>
<feature type="region of interest" description="Disordered" evidence="1">
    <location>
        <begin position="46"/>
        <end position="112"/>
    </location>
</feature>
<dbReference type="Proteomes" id="UP000626109">
    <property type="component" value="Unassembled WGS sequence"/>
</dbReference>
<organism evidence="2 3">
    <name type="scientific">Polarella glacialis</name>
    <name type="common">Dinoflagellate</name>
    <dbReference type="NCBI Taxonomy" id="89957"/>
    <lineage>
        <taxon>Eukaryota</taxon>
        <taxon>Sar</taxon>
        <taxon>Alveolata</taxon>
        <taxon>Dinophyceae</taxon>
        <taxon>Suessiales</taxon>
        <taxon>Suessiaceae</taxon>
        <taxon>Polarella</taxon>
    </lineage>
</organism>
<feature type="non-terminal residue" evidence="2">
    <location>
        <position position="112"/>
    </location>
</feature>
<gene>
    <name evidence="2" type="ORF">PGLA2088_LOCUS25220</name>
</gene>
<proteinExistence type="predicted"/>
<evidence type="ECO:0000313" key="2">
    <source>
        <dbReference type="EMBL" id="CAE8686940.1"/>
    </source>
</evidence>
<feature type="non-terminal residue" evidence="2">
    <location>
        <position position="1"/>
    </location>
</feature>
<dbReference type="AlphaFoldDB" id="A0A813JRK8"/>
<evidence type="ECO:0000313" key="3">
    <source>
        <dbReference type="Proteomes" id="UP000626109"/>
    </source>
</evidence>
<dbReference type="EMBL" id="CAJNNW010026666">
    <property type="protein sequence ID" value="CAE8686940.1"/>
    <property type="molecule type" value="Genomic_DNA"/>
</dbReference>
<sequence length="112" mass="11826">AIMVDSAVESLGLPVKNTFIHFTTGESCSRALRRWRTDPTDDTFLLRAPQDELKEEEEDTCSITPRRSSVGSSTAACSSAPPSPSGADTPETPLGTPGADHGLWTSPPLPGS</sequence>
<accession>A0A813JRK8</accession>
<protein>
    <submittedName>
        <fullName evidence="2">Uncharacterized protein</fullName>
    </submittedName>
</protein>
<feature type="compositionally biased region" description="Low complexity" evidence="1">
    <location>
        <begin position="68"/>
        <end position="90"/>
    </location>
</feature>
<name>A0A813JRK8_POLGL</name>
<comment type="caution">
    <text evidence="2">The sequence shown here is derived from an EMBL/GenBank/DDBJ whole genome shotgun (WGS) entry which is preliminary data.</text>
</comment>
<reference evidence="2" key="1">
    <citation type="submission" date="2021-02" db="EMBL/GenBank/DDBJ databases">
        <authorList>
            <person name="Dougan E. K."/>
            <person name="Rhodes N."/>
            <person name="Thang M."/>
            <person name="Chan C."/>
        </authorList>
    </citation>
    <scope>NUCLEOTIDE SEQUENCE</scope>
</reference>